<reference evidence="2" key="1">
    <citation type="journal article" date="2015" name="Nat. Genet.">
        <title>The genome and transcriptome of the zoonotic hookworm Ancylostoma ceylanicum identify infection-specific gene families.</title>
        <authorList>
            <person name="Schwarz E.M."/>
            <person name="Hu Y."/>
            <person name="Antoshechkin I."/>
            <person name="Miller M.M."/>
            <person name="Sternberg P.W."/>
            <person name="Aroian R.V."/>
        </authorList>
    </citation>
    <scope>NUCLEOTIDE SEQUENCE</scope>
    <source>
        <strain evidence="2">HY135</strain>
    </source>
</reference>
<comment type="caution">
    <text evidence="1">The sequence shown here is derived from an EMBL/GenBank/DDBJ whole genome shotgun (WGS) entry which is preliminary data.</text>
</comment>
<evidence type="ECO:0000313" key="2">
    <source>
        <dbReference type="Proteomes" id="UP000024635"/>
    </source>
</evidence>
<dbReference type="Proteomes" id="UP000024635">
    <property type="component" value="Unassembled WGS sequence"/>
</dbReference>
<dbReference type="AlphaFoldDB" id="A0A016U606"/>
<name>A0A016U606_9BILA</name>
<dbReference type="EMBL" id="JARK01001394">
    <property type="protein sequence ID" value="EYC10013.1"/>
    <property type="molecule type" value="Genomic_DNA"/>
</dbReference>
<sequence>MEKFLVSRVLQVRTGEDGQREFLVELEIWPDNEFSLPWQIWAVVAVLFIWVSESEWAELPKNEHVVIDDCYKEKELSHQPDVLNSKLDEERNERALAFVGNNLNEQLQEEREKVQKEWRLVKVLNQELLCLGEELFLTQRMLSIAFGEKPLTSSESRKTLEEGHQLFNKIGGRKNHHGYLRRWHYSLNSSDREVQDSKKMLSAHNFNYEVPLLGWDVQQLESQPCSNGVEFWRVTSDQLRASS</sequence>
<organism evidence="1 2">
    <name type="scientific">Ancylostoma ceylanicum</name>
    <dbReference type="NCBI Taxonomy" id="53326"/>
    <lineage>
        <taxon>Eukaryota</taxon>
        <taxon>Metazoa</taxon>
        <taxon>Ecdysozoa</taxon>
        <taxon>Nematoda</taxon>
        <taxon>Chromadorea</taxon>
        <taxon>Rhabditida</taxon>
        <taxon>Rhabditina</taxon>
        <taxon>Rhabditomorpha</taxon>
        <taxon>Strongyloidea</taxon>
        <taxon>Ancylostomatidae</taxon>
        <taxon>Ancylostomatinae</taxon>
        <taxon>Ancylostoma</taxon>
    </lineage>
</organism>
<proteinExistence type="predicted"/>
<evidence type="ECO:0000313" key="1">
    <source>
        <dbReference type="EMBL" id="EYC10013.1"/>
    </source>
</evidence>
<keyword evidence="2" id="KW-1185">Reference proteome</keyword>
<accession>A0A016U606</accession>
<protein>
    <submittedName>
        <fullName evidence="1">Uncharacterized protein</fullName>
    </submittedName>
</protein>
<gene>
    <name evidence="1" type="primary">Acey_s0058.g2940</name>
    <name evidence="1" type="ORF">Y032_0058g2940</name>
</gene>